<dbReference type="STRING" id="234267.Acid_2075"/>
<dbReference type="eggNOG" id="COG3356">
    <property type="taxonomic scope" value="Bacteria"/>
</dbReference>
<feature type="domain" description="Neutral/alkaline non-lysosomal ceramidase N-terminal" evidence="5">
    <location>
        <begin position="123"/>
        <end position="333"/>
    </location>
</feature>
<keyword evidence="1" id="KW-0862">Zinc</keyword>
<reference evidence="6" key="1">
    <citation type="submission" date="2006-10" db="EMBL/GenBank/DDBJ databases">
        <title>Complete sequence of Solibacter usitatus Ellin6076.</title>
        <authorList>
            <consortium name="US DOE Joint Genome Institute"/>
            <person name="Copeland A."/>
            <person name="Lucas S."/>
            <person name="Lapidus A."/>
            <person name="Barry K."/>
            <person name="Detter J.C."/>
            <person name="Glavina del Rio T."/>
            <person name="Hammon N."/>
            <person name="Israni S."/>
            <person name="Dalin E."/>
            <person name="Tice H."/>
            <person name="Pitluck S."/>
            <person name="Thompson L.S."/>
            <person name="Brettin T."/>
            <person name="Bruce D."/>
            <person name="Han C."/>
            <person name="Tapia R."/>
            <person name="Gilna P."/>
            <person name="Schmutz J."/>
            <person name="Larimer F."/>
            <person name="Land M."/>
            <person name="Hauser L."/>
            <person name="Kyrpides N."/>
            <person name="Mikhailova N."/>
            <person name="Janssen P.H."/>
            <person name="Kuske C.R."/>
            <person name="Richardson P."/>
        </authorList>
    </citation>
    <scope>NUCLEOTIDE SEQUENCE</scope>
    <source>
        <strain evidence="6">Ellin6076</strain>
    </source>
</reference>
<keyword evidence="1" id="KW-0479">Metal-binding</keyword>
<feature type="chain" id="PRO_5004163704" description="Neutral ceramidase" evidence="4">
    <location>
        <begin position="23"/>
        <end position="449"/>
    </location>
</feature>
<dbReference type="GO" id="GO:0042759">
    <property type="term" value="P:long-chain fatty acid biosynthetic process"/>
    <property type="evidence" value="ECO:0007669"/>
    <property type="project" value="TreeGrafter"/>
</dbReference>
<evidence type="ECO:0000259" key="5">
    <source>
        <dbReference type="Pfam" id="PF04734"/>
    </source>
</evidence>
<dbReference type="HOGENOM" id="CLU_030011_4_0_0"/>
<comment type="cofactor">
    <cofactor evidence="1">
        <name>Zn(2+)</name>
        <dbReference type="ChEBI" id="CHEBI:29105"/>
    </cofactor>
    <text evidence="1">Binds 1 zinc ion per subunit.</text>
</comment>
<dbReference type="EMBL" id="CP000473">
    <property type="protein sequence ID" value="ABJ83065.1"/>
    <property type="molecule type" value="Genomic_DNA"/>
</dbReference>
<dbReference type="PANTHER" id="PTHR12670:SF1">
    <property type="entry name" value="NEUTRAL CERAMIDASE"/>
    <property type="match status" value="1"/>
</dbReference>
<dbReference type="InParanoid" id="Q026K4"/>
<evidence type="ECO:0000313" key="6">
    <source>
        <dbReference type="EMBL" id="ABJ83065.1"/>
    </source>
</evidence>
<dbReference type="InterPro" id="IPR031329">
    <property type="entry name" value="NEUT/ALK_ceramidase_N"/>
</dbReference>
<feature type="binding site" evidence="1">
    <location>
        <position position="200"/>
    </location>
    <ligand>
        <name>Zn(2+)</name>
        <dbReference type="ChEBI" id="CHEBI:29105"/>
    </ligand>
</feature>
<dbReference type="GO" id="GO:0046512">
    <property type="term" value="P:sphingosine biosynthetic process"/>
    <property type="evidence" value="ECO:0007669"/>
    <property type="project" value="TreeGrafter"/>
</dbReference>
<organism evidence="6">
    <name type="scientific">Solibacter usitatus (strain Ellin6076)</name>
    <dbReference type="NCBI Taxonomy" id="234267"/>
    <lineage>
        <taxon>Bacteria</taxon>
        <taxon>Pseudomonadati</taxon>
        <taxon>Acidobacteriota</taxon>
        <taxon>Terriglobia</taxon>
        <taxon>Bryobacterales</taxon>
        <taxon>Solibacteraceae</taxon>
        <taxon>Candidatus Solibacter</taxon>
    </lineage>
</organism>
<dbReference type="InterPro" id="IPR006823">
    <property type="entry name" value="Ceramidase_alk"/>
</dbReference>
<evidence type="ECO:0000256" key="3">
    <source>
        <dbReference type="SAM" id="MobiDB-lite"/>
    </source>
</evidence>
<dbReference type="KEGG" id="sus:Acid_2075"/>
<dbReference type="GO" id="GO:0005576">
    <property type="term" value="C:extracellular region"/>
    <property type="evidence" value="ECO:0007669"/>
    <property type="project" value="TreeGrafter"/>
</dbReference>
<protein>
    <recommendedName>
        <fullName evidence="2">Neutral ceramidase</fullName>
        <ecNumber evidence="2">3.5.1.23</ecNumber>
    </recommendedName>
</protein>
<dbReference type="Pfam" id="PF04734">
    <property type="entry name" value="Ceramidase_alk"/>
    <property type="match status" value="2"/>
</dbReference>
<sequence length="449" mass="48973" precursor="true">MKKQRFIFSAILLIAGISGLTAQTKTPALRVGAAKVDVTPAQSELPRTMEGIHDRLHSRAIVVDNGTTAAAIITLDAGGLSEPLWQAVTQRIERELSIPAKNVMFTATHTHSAPRMSGPAVEQKIFDSVKDAKTKLQPARIAFGTGVSYISVNRNIIDPKTRRWWEGPNYEGPSDKTVAVVRFETLSGEPIAVYYNYAMHAVALGQLDQVSADAPGAASKYIEDSFDDKIVAVWSTGAAGDQNPIYFQQTYDLRDIRIKDYAKRGEDISNAMPPGGQGLNKQDPTVQRLMNQQKQMVLSMGQFLGEEVLHVMRGMDRPESSARIYANQKTVSCPGRQRTDTGRAGNPGTYKDADPVELRLSLLVVGDIAFSGVNGEVFNLIAQRLKKESKFAHTMMATLTNGAARSGYIPNDAAFGYNTFEVLSSRLKPGCAESAIVNGILDLMSEVEY</sequence>
<evidence type="ECO:0000256" key="4">
    <source>
        <dbReference type="SAM" id="SignalP"/>
    </source>
</evidence>
<feature type="binding site" evidence="1">
    <location>
        <position position="109"/>
    </location>
    <ligand>
        <name>Zn(2+)</name>
        <dbReference type="ChEBI" id="CHEBI:29105"/>
    </ligand>
</feature>
<evidence type="ECO:0000256" key="1">
    <source>
        <dbReference type="PIRSR" id="PIRSR606823-2"/>
    </source>
</evidence>
<feature type="region of interest" description="Disordered" evidence="3">
    <location>
        <begin position="331"/>
        <end position="350"/>
    </location>
</feature>
<dbReference type="OrthoDB" id="622550at2"/>
<keyword evidence="2" id="KW-0746">Sphingolipid metabolism</keyword>
<dbReference type="EC" id="3.5.1.23" evidence="2"/>
<proteinExistence type="inferred from homology"/>
<dbReference type="GO" id="GO:0046872">
    <property type="term" value="F:metal ion binding"/>
    <property type="evidence" value="ECO:0007669"/>
    <property type="project" value="UniProtKB-KW"/>
</dbReference>
<feature type="domain" description="Neutral/alkaline non-lysosomal ceramidase N-terminal" evidence="5">
    <location>
        <begin position="45"/>
        <end position="114"/>
    </location>
</feature>
<dbReference type="PANTHER" id="PTHR12670">
    <property type="entry name" value="CERAMIDASE"/>
    <property type="match status" value="1"/>
</dbReference>
<gene>
    <name evidence="6" type="ordered locus">Acid_2075</name>
</gene>
<keyword evidence="2" id="KW-0443">Lipid metabolism</keyword>
<keyword evidence="4" id="KW-0732">Signal</keyword>
<keyword evidence="2" id="KW-0378">Hydrolase</keyword>
<feature type="signal peptide" evidence="4">
    <location>
        <begin position="1"/>
        <end position="22"/>
    </location>
</feature>
<comment type="catalytic activity">
    <reaction evidence="2">
        <text>an N-acylsphing-4-enine + H2O = sphing-4-enine + a fatty acid</text>
        <dbReference type="Rhea" id="RHEA:20856"/>
        <dbReference type="ChEBI" id="CHEBI:15377"/>
        <dbReference type="ChEBI" id="CHEBI:28868"/>
        <dbReference type="ChEBI" id="CHEBI:52639"/>
        <dbReference type="ChEBI" id="CHEBI:57756"/>
        <dbReference type="EC" id="3.5.1.23"/>
    </reaction>
</comment>
<comment type="similarity">
    <text evidence="2">Belongs to the neutral ceramidase family.</text>
</comment>
<dbReference type="GO" id="GO:0016020">
    <property type="term" value="C:membrane"/>
    <property type="evidence" value="ECO:0007669"/>
    <property type="project" value="GOC"/>
</dbReference>
<dbReference type="AlphaFoldDB" id="Q026K4"/>
<accession>Q026K4</accession>
<name>Q026K4_SOLUE</name>
<dbReference type="GO" id="GO:0017040">
    <property type="term" value="F:N-acylsphingosine amidohydrolase activity"/>
    <property type="evidence" value="ECO:0007669"/>
    <property type="project" value="UniProtKB-UniRule"/>
</dbReference>
<evidence type="ECO:0000256" key="2">
    <source>
        <dbReference type="RuleBase" id="RU366019"/>
    </source>
</evidence>
<dbReference type="GO" id="GO:0046514">
    <property type="term" value="P:ceramide catabolic process"/>
    <property type="evidence" value="ECO:0007669"/>
    <property type="project" value="InterPro"/>
</dbReference>